<reference evidence="2" key="1">
    <citation type="submission" date="2020-03" db="EMBL/GenBank/DDBJ databases">
        <title>Genome of Pelagibius litoralis DSM 21314T.</title>
        <authorList>
            <person name="Wang G."/>
        </authorList>
    </citation>
    <scope>NUCLEOTIDE SEQUENCE</scope>
    <source>
        <strain evidence="2">DSM 21314</strain>
    </source>
</reference>
<accession>A0A967F2W7</accession>
<gene>
    <name evidence="2" type="ORF">HBA54_25205</name>
</gene>
<keyword evidence="3" id="KW-1185">Reference proteome</keyword>
<evidence type="ECO:0000256" key="1">
    <source>
        <dbReference type="SAM" id="Phobius"/>
    </source>
</evidence>
<dbReference type="RefSeq" id="WP_167230278.1">
    <property type="nucleotide sequence ID" value="NZ_JAAQPH010000028.1"/>
</dbReference>
<feature type="transmembrane region" description="Helical" evidence="1">
    <location>
        <begin position="127"/>
        <end position="145"/>
    </location>
</feature>
<keyword evidence="1" id="KW-0812">Transmembrane</keyword>
<evidence type="ECO:0000313" key="3">
    <source>
        <dbReference type="Proteomes" id="UP000761264"/>
    </source>
</evidence>
<dbReference type="AlphaFoldDB" id="A0A967F2W7"/>
<dbReference type="Proteomes" id="UP000761264">
    <property type="component" value="Unassembled WGS sequence"/>
</dbReference>
<proteinExistence type="predicted"/>
<dbReference type="InterPro" id="IPR046595">
    <property type="entry name" value="DUF6653"/>
</dbReference>
<feature type="transmembrane region" description="Helical" evidence="1">
    <location>
        <begin position="46"/>
        <end position="64"/>
    </location>
</feature>
<protein>
    <submittedName>
        <fullName evidence="2">Uncharacterized protein</fullName>
    </submittedName>
</protein>
<evidence type="ECO:0000313" key="2">
    <source>
        <dbReference type="EMBL" id="NIA71901.1"/>
    </source>
</evidence>
<organism evidence="2 3">
    <name type="scientific">Pelagibius litoralis</name>
    <dbReference type="NCBI Taxonomy" id="374515"/>
    <lineage>
        <taxon>Bacteria</taxon>
        <taxon>Pseudomonadati</taxon>
        <taxon>Pseudomonadota</taxon>
        <taxon>Alphaproteobacteria</taxon>
        <taxon>Rhodospirillales</taxon>
        <taxon>Rhodovibrionaceae</taxon>
        <taxon>Pelagibius</taxon>
    </lineage>
</organism>
<keyword evidence="1" id="KW-0472">Membrane</keyword>
<dbReference type="Pfam" id="PF20358">
    <property type="entry name" value="DUF6653"/>
    <property type="match status" value="1"/>
</dbReference>
<name>A0A967F2W7_9PROT</name>
<feature type="transmembrane region" description="Helical" evidence="1">
    <location>
        <begin position="103"/>
        <end position="121"/>
    </location>
</feature>
<keyword evidence="1" id="KW-1133">Transmembrane helix</keyword>
<sequence length="168" mass="19580">MTFEARIARLFAMTEETWARHANPWSVYTRFTALPLLLLALWSRAWFGWGALIPITLALAWIWYNPRLFAKPRSTDNWTARVTFGERLWLDRKRLVVPRRHRVLPNLLGGFAGLGFVIAAWGALTTVLWPTLFGLLLSMAAKLWFCDRMVWLYEDMAAQDPKLKDWVT</sequence>
<comment type="caution">
    <text evidence="2">The sequence shown here is derived from an EMBL/GenBank/DDBJ whole genome shotgun (WGS) entry which is preliminary data.</text>
</comment>
<dbReference type="EMBL" id="JAAQPH010000028">
    <property type="protein sequence ID" value="NIA71901.1"/>
    <property type="molecule type" value="Genomic_DNA"/>
</dbReference>